<dbReference type="Proteomes" id="UP000231990">
    <property type="component" value="Unassembled WGS sequence"/>
</dbReference>
<gene>
    <name evidence="1" type="ORF">CH360_17600</name>
    <name evidence="2" type="ORF">CH373_17030</name>
</gene>
<dbReference type="Proteomes" id="UP000231962">
    <property type="component" value="Unassembled WGS sequence"/>
</dbReference>
<evidence type="ECO:0000313" key="3">
    <source>
        <dbReference type="Proteomes" id="UP000231962"/>
    </source>
</evidence>
<accession>A0A2M9ZIP4</accession>
<organism evidence="2 4">
    <name type="scientific">Leptospira perolatii</name>
    <dbReference type="NCBI Taxonomy" id="2023191"/>
    <lineage>
        <taxon>Bacteria</taxon>
        <taxon>Pseudomonadati</taxon>
        <taxon>Spirochaetota</taxon>
        <taxon>Spirochaetia</taxon>
        <taxon>Leptospirales</taxon>
        <taxon>Leptospiraceae</taxon>
        <taxon>Leptospira</taxon>
    </lineage>
</organism>
<dbReference type="OrthoDB" id="332521at2"/>
<dbReference type="EMBL" id="NPDY01000031">
    <property type="protein sequence ID" value="PJZ68157.1"/>
    <property type="molecule type" value="Genomic_DNA"/>
</dbReference>
<comment type="caution">
    <text evidence="2">The sequence shown here is derived from an EMBL/GenBank/DDBJ whole genome shotgun (WGS) entry which is preliminary data.</text>
</comment>
<sequence>MEITSQANQSLILERVANLPREIFQAQADLNSKLLKLGVESQLQAKESEGRSRLLDLYV</sequence>
<protein>
    <submittedName>
        <fullName evidence="2">Uncharacterized protein</fullName>
    </submittedName>
</protein>
<dbReference type="AlphaFoldDB" id="A0A2M9ZIP4"/>
<proteinExistence type="predicted"/>
<evidence type="ECO:0000313" key="4">
    <source>
        <dbReference type="Proteomes" id="UP000231990"/>
    </source>
</evidence>
<evidence type="ECO:0000313" key="2">
    <source>
        <dbReference type="EMBL" id="PJZ71935.1"/>
    </source>
</evidence>
<dbReference type="EMBL" id="NPDZ01000016">
    <property type="protein sequence ID" value="PJZ71935.1"/>
    <property type="molecule type" value="Genomic_DNA"/>
</dbReference>
<dbReference type="RefSeq" id="WP_100715417.1">
    <property type="nucleotide sequence ID" value="NZ_NPDY01000031.1"/>
</dbReference>
<keyword evidence="3" id="KW-1185">Reference proteome</keyword>
<evidence type="ECO:0000313" key="1">
    <source>
        <dbReference type="EMBL" id="PJZ68157.1"/>
    </source>
</evidence>
<name>A0A2M9ZIP4_9LEPT</name>
<reference evidence="3 4" key="1">
    <citation type="submission" date="2017-07" db="EMBL/GenBank/DDBJ databases">
        <title>Leptospira spp. isolated from tropical soils.</title>
        <authorList>
            <person name="Thibeaux R."/>
            <person name="Iraola G."/>
            <person name="Ferres I."/>
            <person name="Bierque E."/>
            <person name="Girault D."/>
            <person name="Soupe-Gilbert M.-E."/>
            <person name="Picardeau M."/>
            <person name="Goarant C."/>
        </authorList>
    </citation>
    <scope>NUCLEOTIDE SEQUENCE [LARGE SCALE GENOMIC DNA]</scope>
    <source>
        <strain evidence="2 4">FH1-B-B1</strain>
        <strain evidence="1 3">FH1-B-C1</strain>
    </source>
</reference>